<dbReference type="InterPro" id="IPR013108">
    <property type="entry name" value="Amidohydro_3"/>
</dbReference>
<dbReference type="InterPro" id="IPR000719">
    <property type="entry name" value="Prot_kinase_dom"/>
</dbReference>
<dbReference type="SUPFAM" id="SSF51556">
    <property type="entry name" value="Metallo-dependent hydrolases"/>
    <property type="match status" value="1"/>
</dbReference>
<reference evidence="4" key="1">
    <citation type="journal article" date="2020" name="New Phytol.">
        <title>Comparative genomics reveals dynamic genome evolution in host specialist ectomycorrhizal fungi.</title>
        <authorList>
            <person name="Lofgren L.A."/>
            <person name="Nguyen N.H."/>
            <person name="Vilgalys R."/>
            <person name="Ruytinx J."/>
            <person name="Liao H.L."/>
            <person name="Branco S."/>
            <person name="Kuo A."/>
            <person name="LaButti K."/>
            <person name="Lipzen A."/>
            <person name="Andreopoulos W."/>
            <person name="Pangilinan J."/>
            <person name="Riley R."/>
            <person name="Hundley H."/>
            <person name="Na H."/>
            <person name="Barry K."/>
            <person name="Grigoriev I.V."/>
            <person name="Stajich J.E."/>
            <person name="Kennedy P.G."/>
        </authorList>
    </citation>
    <scope>NUCLEOTIDE SEQUENCE</scope>
    <source>
        <strain evidence="4">FC423</strain>
    </source>
</reference>
<keyword evidence="4" id="KW-0418">Kinase</keyword>
<evidence type="ECO:0000256" key="1">
    <source>
        <dbReference type="ARBA" id="ARBA00022741"/>
    </source>
</evidence>
<keyword evidence="2" id="KW-0067">ATP-binding</keyword>
<dbReference type="AlphaFoldDB" id="A0A9P7JM15"/>
<evidence type="ECO:0000259" key="3">
    <source>
        <dbReference type="PROSITE" id="PS50011"/>
    </source>
</evidence>
<sequence length="561" mass="61971">MACVATRNQDSAVHRRDFQSDVAVEDDLQLPTICTMAGKAHIIAEVCITATRFPLTLLQKPAPTEQDLLRRFDATVKDVLSHGLTSVHDAGLKPVSLEFFTRQAAAGNLPFRIYGMRYFNENDPYWGNLSEPIINAGDGRLNARSVKIFADGALRSGGAAVRISLAVFVFFLMSLSSTSRIMINPTRRDMCVDPKVLTDVVPKCLRDGWQVNIHAIGDYTNGVVLDTFEAALKDVDITALRPRLEHAQILTQTDLERVRKLGVTDYPRAGNGSLKPPHRVDFKFEPYNVPATEITKLGLFPSSTGGLGDVWKCSWSRRSQDSEVAVKLARVPQANDTELVNRTSKRIHREAHVWITLEHENILTFNGVVDGFGPLPALVSLWMGNGSLDDYLKRGCVLSKADKPRMGRTMAAGLKYCASKFFSVSGSDMLTDLSVHDKEVVHSDLICTNVLMSADGRFHLADSGLSMILSEAQNSTFSSCHPGNVRWMAPEMLAIPEQGEVAKPTKAADVYLYGCIMLQLFCGRAPYFWLTQANHVIAARMAGTELFVNSLTSKTYTRSIR</sequence>
<feature type="domain" description="Protein kinase" evidence="3">
    <location>
        <begin position="296"/>
        <end position="561"/>
    </location>
</feature>
<dbReference type="InterPro" id="IPR011009">
    <property type="entry name" value="Kinase-like_dom_sf"/>
</dbReference>
<dbReference type="PANTHER" id="PTHR44329">
    <property type="entry name" value="SERINE/THREONINE-PROTEIN KINASE TNNI3K-RELATED"/>
    <property type="match status" value="1"/>
</dbReference>
<dbReference type="GO" id="GO:0004674">
    <property type="term" value="F:protein serine/threonine kinase activity"/>
    <property type="evidence" value="ECO:0007669"/>
    <property type="project" value="TreeGrafter"/>
</dbReference>
<evidence type="ECO:0000313" key="5">
    <source>
        <dbReference type="Proteomes" id="UP000823399"/>
    </source>
</evidence>
<dbReference type="Gene3D" id="3.20.20.140">
    <property type="entry name" value="Metal-dependent hydrolases"/>
    <property type="match status" value="1"/>
</dbReference>
<comment type="caution">
    <text evidence="4">The sequence shown here is derived from an EMBL/GenBank/DDBJ whole genome shotgun (WGS) entry which is preliminary data.</text>
</comment>
<dbReference type="GO" id="GO:0005524">
    <property type="term" value="F:ATP binding"/>
    <property type="evidence" value="ECO:0007669"/>
    <property type="project" value="UniProtKB-KW"/>
</dbReference>
<keyword evidence="5" id="KW-1185">Reference proteome</keyword>
<dbReference type="EMBL" id="JABBWM010000125">
    <property type="protein sequence ID" value="KAG2088085.1"/>
    <property type="molecule type" value="Genomic_DNA"/>
</dbReference>
<gene>
    <name evidence="4" type="ORF">F5147DRAFT_781124</name>
</gene>
<keyword evidence="1" id="KW-0547">Nucleotide-binding</keyword>
<evidence type="ECO:0000256" key="2">
    <source>
        <dbReference type="ARBA" id="ARBA00022840"/>
    </source>
</evidence>
<dbReference type="InterPro" id="IPR051681">
    <property type="entry name" value="Ser/Thr_Kinases-Pseudokinases"/>
</dbReference>
<proteinExistence type="predicted"/>
<dbReference type="InterPro" id="IPR001245">
    <property type="entry name" value="Ser-Thr/Tyr_kinase_cat_dom"/>
</dbReference>
<evidence type="ECO:0000313" key="4">
    <source>
        <dbReference type="EMBL" id="KAG2088085.1"/>
    </source>
</evidence>
<dbReference type="GeneID" id="64704835"/>
<dbReference type="PANTHER" id="PTHR44329:SF298">
    <property type="entry name" value="MIXED LINEAGE KINASE DOMAIN-LIKE PROTEIN"/>
    <property type="match status" value="1"/>
</dbReference>
<organism evidence="4 5">
    <name type="scientific">Suillus discolor</name>
    <dbReference type="NCBI Taxonomy" id="1912936"/>
    <lineage>
        <taxon>Eukaryota</taxon>
        <taxon>Fungi</taxon>
        <taxon>Dikarya</taxon>
        <taxon>Basidiomycota</taxon>
        <taxon>Agaricomycotina</taxon>
        <taxon>Agaricomycetes</taxon>
        <taxon>Agaricomycetidae</taxon>
        <taxon>Boletales</taxon>
        <taxon>Suillineae</taxon>
        <taxon>Suillaceae</taxon>
        <taxon>Suillus</taxon>
    </lineage>
</organism>
<dbReference type="Gene3D" id="1.10.510.10">
    <property type="entry name" value="Transferase(Phosphotransferase) domain 1"/>
    <property type="match status" value="1"/>
</dbReference>
<dbReference type="RefSeq" id="XP_041285447.1">
    <property type="nucleotide sequence ID" value="XM_041442576.1"/>
</dbReference>
<accession>A0A9P7JM15</accession>
<protein>
    <submittedName>
        <fullName evidence="4">Kinase-like domain-containing protein</fullName>
    </submittedName>
</protein>
<dbReference type="InterPro" id="IPR032466">
    <property type="entry name" value="Metal_Hydrolase"/>
</dbReference>
<keyword evidence="4" id="KW-0808">Transferase</keyword>
<dbReference type="Pfam" id="PF07969">
    <property type="entry name" value="Amidohydro_3"/>
    <property type="match status" value="1"/>
</dbReference>
<dbReference type="PROSITE" id="PS50011">
    <property type="entry name" value="PROTEIN_KINASE_DOM"/>
    <property type="match status" value="1"/>
</dbReference>
<name>A0A9P7JM15_9AGAM</name>
<dbReference type="OrthoDB" id="3501663at2759"/>
<dbReference type="SUPFAM" id="SSF56112">
    <property type="entry name" value="Protein kinase-like (PK-like)"/>
    <property type="match status" value="1"/>
</dbReference>
<dbReference type="Proteomes" id="UP000823399">
    <property type="component" value="Unassembled WGS sequence"/>
</dbReference>
<dbReference type="Pfam" id="PF07714">
    <property type="entry name" value="PK_Tyr_Ser-Thr"/>
    <property type="match status" value="2"/>
</dbReference>